<gene>
    <name evidence="8" type="ORF">AB0D95_31310</name>
</gene>
<evidence type="ECO:0000313" key="8">
    <source>
        <dbReference type="EMBL" id="MEU9581699.1"/>
    </source>
</evidence>
<feature type="domain" description="AB hydrolase-1" evidence="6">
    <location>
        <begin position="153"/>
        <end position="308"/>
    </location>
</feature>
<comment type="similarity">
    <text evidence="1">Belongs to the peptidase S33 family.</text>
</comment>
<dbReference type="Proteomes" id="UP001551584">
    <property type="component" value="Unassembled WGS sequence"/>
</dbReference>
<dbReference type="InterPro" id="IPR013595">
    <property type="entry name" value="Pept_S33_TAP-like_C"/>
</dbReference>
<organism evidence="8 9">
    <name type="scientific">Streptomyces chilikensis</name>
    <dbReference type="NCBI Taxonomy" id="1194079"/>
    <lineage>
        <taxon>Bacteria</taxon>
        <taxon>Bacillati</taxon>
        <taxon>Actinomycetota</taxon>
        <taxon>Actinomycetes</taxon>
        <taxon>Kitasatosporales</taxon>
        <taxon>Streptomycetaceae</taxon>
        <taxon>Streptomyces</taxon>
    </lineage>
</organism>
<evidence type="ECO:0000259" key="7">
    <source>
        <dbReference type="Pfam" id="PF08386"/>
    </source>
</evidence>
<feature type="compositionally biased region" description="Low complexity" evidence="4">
    <location>
        <begin position="179"/>
        <end position="193"/>
    </location>
</feature>
<dbReference type="Pfam" id="PF00561">
    <property type="entry name" value="Abhydrolase_1"/>
    <property type="match status" value="1"/>
</dbReference>
<feature type="domain" description="Peptidase S33 tripeptidyl aminopeptidase-like C-terminal" evidence="7">
    <location>
        <begin position="439"/>
        <end position="536"/>
    </location>
</feature>
<proteinExistence type="inferred from homology"/>
<dbReference type="PANTHER" id="PTHR43248:SF29">
    <property type="entry name" value="TRIPEPTIDYL AMINOPEPTIDASE"/>
    <property type="match status" value="1"/>
</dbReference>
<evidence type="ECO:0000259" key="6">
    <source>
        <dbReference type="Pfam" id="PF00561"/>
    </source>
</evidence>
<dbReference type="SUPFAM" id="SSF53474">
    <property type="entry name" value="alpha/beta-Hydrolases"/>
    <property type="match status" value="1"/>
</dbReference>
<dbReference type="PANTHER" id="PTHR43248">
    <property type="entry name" value="2-SUCCINYL-6-HYDROXY-2,4-CYCLOHEXADIENE-1-CARBOXYLATE SYNTHASE"/>
    <property type="match status" value="1"/>
</dbReference>
<name>A0ABV3EZU3_9ACTN</name>
<protein>
    <submittedName>
        <fullName evidence="8">Alpha/beta hydrolase</fullName>
    </submittedName>
</protein>
<evidence type="ECO:0000256" key="3">
    <source>
        <dbReference type="ARBA" id="ARBA00022801"/>
    </source>
</evidence>
<keyword evidence="2 5" id="KW-0732">Signal</keyword>
<feature type="chain" id="PRO_5046043410" evidence="5">
    <location>
        <begin position="22"/>
        <end position="554"/>
    </location>
</feature>
<sequence>MRPLVLPSAVAAALTSLAAAAAPTAPPPAGAVPVPRAVAEERGVAGAAARAAREGVRWGRCTGPDAMPGTARCGTVTVPLDYARPDGPTVRLTVSRSPATGGTGTVTDTGGTGGGGGATGTVPRQGALVFGAGGPGASGTAFPAVALLPEWKPLAAAYDLVGYAPRGVGRSGPLYCAGPADRPAGPRRAPTRPSEGFKRERRAEAERYARDCARRGGSALRHHTSLNNARDLEVIRAALGEPRLTYLGVAYGAYLGALHADLFPHRVRRMVLDSPANPDPAGVWYRDGLDRSAAAETRWADFRAWVARHDDVHRLGGDARAVARGYERAAARLAGRPAGGTVGPGQLRAAMLTAVRFDDVWPHRARALADHLRGDDRQLLAQAGPPPDAGERAALAAAEENARAVYTAVRCNDAPWPTDWEVWDADATRLARTAPFGTWEGVWAHLPCAYWKGPRQEPRDVRTARGELPPVLILAAERDAAAPYRGALELRKRLAGAALVTERNAGSHGLAGGRNTCVRAHLRDYLLHGRLPAGGEAACAPHAEPVPRRAAGDG</sequence>
<evidence type="ECO:0000256" key="5">
    <source>
        <dbReference type="SAM" id="SignalP"/>
    </source>
</evidence>
<evidence type="ECO:0000256" key="1">
    <source>
        <dbReference type="ARBA" id="ARBA00010088"/>
    </source>
</evidence>
<comment type="caution">
    <text evidence="8">The sequence shown here is derived from an EMBL/GenBank/DDBJ whole genome shotgun (WGS) entry which is preliminary data.</text>
</comment>
<accession>A0ABV3EZU3</accession>
<keyword evidence="9" id="KW-1185">Reference proteome</keyword>
<evidence type="ECO:0000256" key="4">
    <source>
        <dbReference type="SAM" id="MobiDB-lite"/>
    </source>
</evidence>
<feature type="signal peptide" evidence="5">
    <location>
        <begin position="1"/>
        <end position="21"/>
    </location>
</feature>
<evidence type="ECO:0000256" key="2">
    <source>
        <dbReference type="ARBA" id="ARBA00022729"/>
    </source>
</evidence>
<reference evidence="8 9" key="1">
    <citation type="submission" date="2024-06" db="EMBL/GenBank/DDBJ databases">
        <title>The Natural Products Discovery Center: Release of the First 8490 Sequenced Strains for Exploring Actinobacteria Biosynthetic Diversity.</title>
        <authorList>
            <person name="Kalkreuter E."/>
            <person name="Kautsar S.A."/>
            <person name="Yang D."/>
            <person name="Bader C.D."/>
            <person name="Teijaro C.N."/>
            <person name="Fluegel L."/>
            <person name="Davis C.M."/>
            <person name="Simpson J.R."/>
            <person name="Lauterbach L."/>
            <person name="Steele A.D."/>
            <person name="Gui C."/>
            <person name="Meng S."/>
            <person name="Li G."/>
            <person name="Viehrig K."/>
            <person name="Ye F."/>
            <person name="Su P."/>
            <person name="Kiefer A.F."/>
            <person name="Nichols A."/>
            <person name="Cepeda A.J."/>
            <person name="Yan W."/>
            <person name="Fan B."/>
            <person name="Jiang Y."/>
            <person name="Adhikari A."/>
            <person name="Zheng C.-J."/>
            <person name="Schuster L."/>
            <person name="Cowan T.M."/>
            <person name="Smanski M.J."/>
            <person name="Chevrette M.G."/>
            <person name="De Carvalho L.P.S."/>
            <person name="Shen B."/>
        </authorList>
    </citation>
    <scope>NUCLEOTIDE SEQUENCE [LARGE SCALE GENOMIC DNA]</scope>
    <source>
        <strain evidence="8 9">NPDC048117</strain>
    </source>
</reference>
<dbReference type="Gene3D" id="3.40.50.1820">
    <property type="entry name" value="alpha/beta hydrolase"/>
    <property type="match status" value="1"/>
</dbReference>
<dbReference type="InterPro" id="IPR051601">
    <property type="entry name" value="Serine_prot/Carboxylest_S33"/>
</dbReference>
<keyword evidence="3 8" id="KW-0378">Hydrolase</keyword>
<feature type="region of interest" description="Disordered" evidence="4">
    <location>
        <begin position="179"/>
        <end position="203"/>
    </location>
</feature>
<evidence type="ECO:0000313" key="9">
    <source>
        <dbReference type="Proteomes" id="UP001551584"/>
    </source>
</evidence>
<dbReference type="RefSeq" id="WP_359278571.1">
    <property type="nucleotide sequence ID" value="NZ_JBEZNA010000144.1"/>
</dbReference>
<dbReference type="GO" id="GO:0016787">
    <property type="term" value="F:hydrolase activity"/>
    <property type="evidence" value="ECO:0007669"/>
    <property type="project" value="UniProtKB-KW"/>
</dbReference>
<feature type="region of interest" description="Disordered" evidence="4">
    <location>
        <begin position="88"/>
        <end position="114"/>
    </location>
</feature>
<dbReference type="Pfam" id="PF08386">
    <property type="entry name" value="Abhydrolase_4"/>
    <property type="match status" value="1"/>
</dbReference>
<dbReference type="InterPro" id="IPR000073">
    <property type="entry name" value="AB_hydrolase_1"/>
</dbReference>
<dbReference type="InterPro" id="IPR029058">
    <property type="entry name" value="AB_hydrolase_fold"/>
</dbReference>
<dbReference type="EMBL" id="JBEZNA010000144">
    <property type="protein sequence ID" value="MEU9581699.1"/>
    <property type="molecule type" value="Genomic_DNA"/>
</dbReference>